<evidence type="ECO:0000313" key="5">
    <source>
        <dbReference type="Proteomes" id="UP000321514"/>
    </source>
</evidence>
<evidence type="ECO:0000259" key="1">
    <source>
        <dbReference type="Pfam" id="PF07812"/>
    </source>
</evidence>
<dbReference type="OrthoDB" id="118811at2"/>
<protein>
    <recommendedName>
        <fullName evidence="1">TfuA-like core domain-containing protein</fullName>
    </recommendedName>
</protein>
<dbReference type="EMBL" id="BJXR01000016">
    <property type="protein sequence ID" value="GEN06533.1"/>
    <property type="molecule type" value="Genomic_DNA"/>
</dbReference>
<dbReference type="InterPro" id="IPR012924">
    <property type="entry name" value="TfuA_core"/>
</dbReference>
<dbReference type="Proteomes" id="UP000183760">
    <property type="component" value="Unassembled WGS sequence"/>
</dbReference>
<reference evidence="2 5" key="2">
    <citation type="submission" date="2019-07" db="EMBL/GenBank/DDBJ databases">
        <title>Whole genome shotgun sequence of Myxococcus fulvus NBRC 100333.</title>
        <authorList>
            <person name="Hosoyama A."/>
            <person name="Uohara A."/>
            <person name="Ohji S."/>
            <person name="Ichikawa N."/>
        </authorList>
    </citation>
    <scope>NUCLEOTIDE SEQUENCE [LARGE SCALE GENOMIC DNA]</scope>
    <source>
        <strain evidence="2 5">NBRC 100333</strain>
    </source>
</reference>
<dbReference type="AlphaFoldDB" id="A0A511SYY6"/>
<evidence type="ECO:0000313" key="4">
    <source>
        <dbReference type="Proteomes" id="UP000183760"/>
    </source>
</evidence>
<evidence type="ECO:0000313" key="2">
    <source>
        <dbReference type="EMBL" id="GEN06533.1"/>
    </source>
</evidence>
<feature type="domain" description="TfuA-like core" evidence="1">
    <location>
        <begin position="48"/>
        <end position="166"/>
    </location>
</feature>
<reference evidence="3 4" key="1">
    <citation type="submission" date="2016-10" db="EMBL/GenBank/DDBJ databases">
        <authorList>
            <person name="Varghese N."/>
            <person name="Submissions S."/>
        </authorList>
    </citation>
    <scope>NUCLEOTIDE SEQUENCE [LARGE SCALE GENOMIC DNA]</scope>
    <source>
        <strain evidence="3 4">DSM 16525</strain>
    </source>
</reference>
<dbReference type="EMBL" id="FOIB01000002">
    <property type="protein sequence ID" value="SET45965.1"/>
    <property type="molecule type" value="Genomic_DNA"/>
</dbReference>
<evidence type="ECO:0000313" key="3">
    <source>
        <dbReference type="EMBL" id="SET45965.1"/>
    </source>
</evidence>
<dbReference type="STRING" id="1334629.MFUL124B02_33055"/>
<accession>A0A511SYY6</accession>
<name>A0A511SYY6_MYXFU</name>
<dbReference type="RefSeq" id="WP_074950576.1">
    <property type="nucleotide sequence ID" value="NZ_BJXR01000016.1"/>
</dbReference>
<dbReference type="Pfam" id="PF07812">
    <property type="entry name" value="TfuA"/>
    <property type="match status" value="1"/>
</dbReference>
<comment type="caution">
    <text evidence="2">The sequence shown here is derived from an EMBL/GenBank/DDBJ whole genome shotgun (WGS) entry which is preliminary data.</text>
</comment>
<gene>
    <name evidence="2" type="ORF">MFU01_15700</name>
    <name evidence="3" type="ORF">SAMN05443572_102356</name>
</gene>
<sequence>MKVFIFTGPTLRAEEAKLELDAVYLPPAQQGDVYRAACEKPVALGIIDGFFEHVPSVWHKEILWAMSEGIHVFGASSMGALRAAELATFGMEGVGSVFEDFRQGVLEDDDEVAVTHASAEHGWRPLSEAMVNVRATLVAARTAGVVSEPVRASLEQRAKALFYVERAWPKLLSEALREGLPRAEVEALEAWLPKGRVDVKRADAVAMLRMIRSRVEAGLSPKETRFPFQHTDAWEEARRRAARQPLRQTARAPDGVGIEALLDELRLRGELKEARRASMARALAVEEARRLGRVPDERELHATKEALSHERHLTPESFERWKTEQHVDDVARLLRDESHVRWVEALMEPDVLRHLADHLRLTGEYAALLERARDKEQVLDAAGLSLPKLEDAGITEGALWAWYFEENQGRMVPAQLEQAARDEGFADVASMRRAALRELCYVLTKAGAAA</sequence>
<keyword evidence="4" id="KW-1185">Reference proteome</keyword>
<proteinExistence type="predicted"/>
<organism evidence="2 5">
    <name type="scientific">Myxococcus fulvus</name>
    <dbReference type="NCBI Taxonomy" id="33"/>
    <lineage>
        <taxon>Bacteria</taxon>
        <taxon>Pseudomonadati</taxon>
        <taxon>Myxococcota</taxon>
        <taxon>Myxococcia</taxon>
        <taxon>Myxococcales</taxon>
        <taxon>Cystobacterineae</taxon>
        <taxon>Myxococcaceae</taxon>
        <taxon>Myxococcus</taxon>
    </lineage>
</organism>
<dbReference type="Proteomes" id="UP000321514">
    <property type="component" value="Unassembled WGS sequence"/>
</dbReference>